<evidence type="ECO:0000256" key="7">
    <source>
        <dbReference type="ARBA" id="ARBA00023128"/>
    </source>
</evidence>
<organism evidence="11 12">
    <name type="scientific">Hyalella azteca</name>
    <name type="common">Amphipod</name>
    <dbReference type="NCBI Taxonomy" id="294128"/>
    <lineage>
        <taxon>Eukaryota</taxon>
        <taxon>Metazoa</taxon>
        <taxon>Ecdysozoa</taxon>
        <taxon>Arthropoda</taxon>
        <taxon>Crustacea</taxon>
        <taxon>Multicrustacea</taxon>
        <taxon>Malacostraca</taxon>
        <taxon>Eumalacostraca</taxon>
        <taxon>Peracarida</taxon>
        <taxon>Amphipoda</taxon>
        <taxon>Senticaudata</taxon>
        <taxon>Talitrida</taxon>
        <taxon>Talitroidea</taxon>
        <taxon>Hyalellidae</taxon>
        <taxon>Hyalella</taxon>
    </lineage>
</organism>
<dbReference type="AlphaFoldDB" id="A0A8B7PQP2"/>
<dbReference type="Pfam" id="PF07096">
    <property type="entry name" value="DUF1358"/>
    <property type="match status" value="1"/>
</dbReference>
<reference evidence="12" key="1">
    <citation type="submission" date="2025-08" db="UniProtKB">
        <authorList>
            <consortium name="RefSeq"/>
        </authorList>
    </citation>
    <scope>IDENTIFICATION</scope>
    <source>
        <tissue evidence="12">Whole organism</tissue>
    </source>
</reference>
<proteinExistence type="inferred from homology"/>
<evidence type="ECO:0000256" key="2">
    <source>
        <dbReference type="ARBA" id="ARBA00007570"/>
    </source>
</evidence>
<evidence type="ECO:0000256" key="8">
    <source>
        <dbReference type="ARBA" id="ARBA00023136"/>
    </source>
</evidence>
<name>A0A8B7PQP2_HYAAZ</name>
<keyword evidence="5" id="KW-0999">Mitochondrion inner membrane</keyword>
<accession>A0A8B7PQP2</accession>
<dbReference type="GeneID" id="108683024"/>
<keyword evidence="8 10" id="KW-0472">Membrane</keyword>
<dbReference type="RefSeq" id="XP_018027791.1">
    <property type="nucleotide sequence ID" value="XM_018172302.2"/>
</dbReference>
<evidence type="ECO:0000256" key="3">
    <source>
        <dbReference type="ARBA" id="ARBA00013934"/>
    </source>
</evidence>
<feature type="transmembrane region" description="Helical" evidence="10">
    <location>
        <begin position="25"/>
        <end position="47"/>
    </location>
</feature>
<dbReference type="KEGG" id="hazt:108683024"/>
<dbReference type="OrthoDB" id="2378895at2759"/>
<keyword evidence="6 10" id="KW-1133">Transmembrane helix</keyword>
<evidence type="ECO:0000256" key="10">
    <source>
        <dbReference type="SAM" id="Phobius"/>
    </source>
</evidence>
<dbReference type="InterPro" id="IPR009792">
    <property type="entry name" value="TMEM242"/>
</dbReference>
<gene>
    <name evidence="12" type="primary">LOC108683024</name>
</gene>
<comment type="subcellular location">
    <subcellularLocation>
        <location evidence="1">Mitochondrion inner membrane</location>
        <topology evidence="1">Multi-pass membrane protein</topology>
    </subcellularLocation>
</comment>
<evidence type="ECO:0000313" key="12">
    <source>
        <dbReference type="RefSeq" id="XP_018027791.1"/>
    </source>
</evidence>
<keyword evidence="7" id="KW-0496">Mitochondrion</keyword>
<evidence type="ECO:0000256" key="9">
    <source>
        <dbReference type="ARBA" id="ARBA00045905"/>
    </source>
</evidence>
<evidence type="ECO:0000256" key="6">
    <source>
        <dbReference type="ARBA" id="ARBA00022989"/>
    </source>
</evidence>
<evidence type="ECO:0000256" key="1">
    <source>
        <dbReference type="ARBA" id="ARBA00004448"/>
    </source>
</evidence>
<dbReference type="PANTHER" id="PTHR13141:SF4">
    <property type="entry name" value="TRANSMEMBRANE PROTEIN 242"/>
    <property type="match status" value="1"/>
</dbReference>
<protein>
    <recommendedName>
        <fullName evidence="3">Transmembrane protein 242</fullName>
    </recommendedName>
</protein>
<comment type="similarity">
    <text evidence="2">Belongs to the TMEM242 family.</text>
</comment>
<dbReference type="OMA" id="AFNKGLM"/>
<dbReference type="PANTHER" id="PTHR13141">
    <property type="entry name" value="TRANSMEMBRANE PROTEIN 242"/>
    <property type="match status" value="1"/>
</dbReference>
<evidence type="ECO:0000256" key="4">
    <source>
        <dbReference type="ARBA" id="ARBA00022692"/>
    </source>
</evidence>
<feature type="transmembrane region" description="Helical" evidence="10">
    <location>
        <begin position="83"/>
        <end position="104"/>
    </location>
</feature>
<evidence type="ECO:0000313" key="11">
    <source>
        <dbReference type="Proteomes" id="UP000694843"/>
    </source>
</evidence>
<keyword evidence="4 10" id="KW-0812">Transmembrane</keyword>
<comment type="function">
    <text evidence="9">Scaffold protein that participates in the c-ring assembly of mitochondrial ATP synthase (F(1)F(0) ATP synthase or complex V) by facilitating the membrane insertion and oligomer formation of the subunit c/ATP5MC3. Participates in the incorporation of the c-ring into vestigial complexes. Additionally influences the incorporation of subunits MT-ATP6, MT-ATP8, ATP5MJ, and ATP5MK in the ATP synthase.</text>
</comment>
<keyword evidence="11" id="KW-1185">Reference proteome</keyword>
<sequence>MTIDCQNYEIPKETSKDDNFKYKAAAFLTGVASLSLLSGFAMTLGWAKKQEPTLFSKGVHPTEIGHASLESGGSLAMRALGRATLYSVSGFAVFCFGVWKLMGVETMSQFREKMGKTLPSVPRNDPPQSRTEFSGIRDLLQYLIDEDQNKARARNSPDDS</sequence>
<dbReference type="Proteomes" id="UP000694843">
    <property type="component" value="Unplaced"/>
</dbReference>
<dbReference type="GO" id="GO:0005743">
    <property type="term" value="C:mitochondrial inner membrane"/>
    <property type="evidence" value="ECO:0007669"/>
    <property type="project" value="UniProtKB-SubCell"/>
</dbReference>
<evidence type="ECO:0000256" key="5">
    <source>
        <dbReference type="ARBA" id="ARBA00022792"/>
    </source>
</evidence>